<dbReference type="SUPFAM" id="SSF48008">
    <property type="entry name" value="GntR ligand-binding domain-like"/>
    <property type="match status" value="1"/>
</dbReference>
<dbReference type="SUPFAM" id="SSF46785">
    <property type="entry name" value="Winged helix' DNA-binding domain"/>
    <property type="match status" value="2"/>
</dbReference>
<proteinExistence type="predicted"/>
<evidence type="ECO:0000256" key="1">
    <source>
        <dbReference type="ARBA" id="ARBA00023015"/>
    </source>
</evidence>
<dbReference type="InterPro" id="IPR036390">
    <property type="entry name" value="WH_DNA-bd_sf"/>
</dbReference>
<evidence type="ECO:0000313" key="5">
    <source>
        <dbReference type="EMBL" id="OON39827.1"/>
    </source>
</evidence>
<dbReference type="Proteomes" id="UP000190667">
    <property type="component" value="Unassembled WGS sequence"/>
</dbReference>
<keyword evidence="6" id="KW-1185">Reference proteome</keyword>
<dbReference type="GO" id="GO:0003677">
    <property type="term" value="F:DNA binding"/>
    <property type="evidence" value="ECO:0007669"/>
    <property type="project" value="UniProtKB-KW"/>
</dbReference>
<accession>A0A1S8YLU0</accession>
<dbReference type="InterPro" id="IPR011711">
    <property type="entry name" value="GntR_C"/>
</dbReference>
<evidence type="ECO:0000256" key="3">
    <source>
        <dbReference type="ARBA" id="ARBA00023163"/>
    </source>
</evidence>
<dbReference type="PROSITE" id="PS50949">
    <property type="entry name" value="HTH_GNTR"/>
    <property type="match status" value="1"/>
</dbReference>
<protein>
    <submittedName>
        <fullName evidence="5">GntR family transcriptional regulator</fullName>
    </submittedName>
</protein>
<dbReference type="Pfam" id="PF00392">
    <property type="entry name" value="GntR"/>
    <property type="match status" value="1"/>
</dbReference>
<evidence type="ECO:0000313" key="6">
    <source>
        <dbReference type="Proteomes" id="UP000190667"/>
    </source>
</evidence>
<dbReference type="GO" id="GO:0003700">
    <property type="term" value="F:DNA-binding transcription factor activity"/>
    <property type="evidence" value="ECO:0007669"/>
    <property type="project" value="InterPro"/>
</dbReference>
<keyword evidence="2" id="KW-0238">DNA-binding</keyword>
<comment type="caution">
    <text evidence="5">The sequence shown here is derived from an EMBL/GenBank/DDBJ whole genome shotgun (WGS) entry which is preliminary data.</text>
</comment>
<dbReference type="Gene3D" id="1.10.10.10">
    <property type="entry name" value="Winged helix-like DNA-binding domain superfamily/Winged helix DNA-binding domain"/>
    <property type="match status" value="2"/>
</dbReference>
<dbReference type="STRING" id="1926881.BTJ39_12405"/>
<dbReference type="OrthoDB" id="9799812at2"/>
<dbReference type="Gene3D" id="1.20.120.530">
    <property type="entry name" value="GntR ligand-binding domain-like"/>
    <property type="match status" value="1"/>
</dbReference>
<keyword evidence="3" id="KW-0804">Transcription</keyword>
<dbReference type="EMBL" id="MRUL01000007">
    <property type="protein sequence ID" value="OON39827.1"/>
    <property type="molecule type" value="Genomic_DNA"/>
</dbReference>
<dbReference type="InterPro" id="IPR036388">
    <property type="entry name" value="WH-like_DNA-bd_sf"/>
</dbReference>
<sequence>MSGSPDRHSLQDRAFQLLKSMIDDGRLSPGEKLLEARVSKAFGISRSPARYALRKLCEQQLILEVQGRGYEVAGKRDAHSATQHATLDAIKIPAVARWEGMYNQLEQTLCSSIIFNSVRIIEERVAEHFHVSRTVVRDVLARMHSVGLVNKDTPGRWIAPQVTPEKTHHLYEIRWLLEPQALIQAAPKVPQSYLLRARQTVEQSLDGFPRDGFDTDIVENDLHVTLLSYCPNVEILQVLARTRILFVPTRYLFDPVLHIPISMIEDALKEHLRIYDLLLSNQPQKAAGALRLHLQQADERWLKRFNRAVRPADLHIPDYLLTL</sequence>
<evidence type="ECO:0000256" key="2">
    <source>
        <dbReference type="ARBA" id="ARBA00023125"/>
    </source>
</evidence>
<dbReference type="PANTHER" id="PTHR43537">
    <property type="entry name" value="TRANSCRIPTIONAL REGULATOR, GNTR FAMILY"/>
    <property type="match status" value="1"/>
</dbReference>
<name>A0A1S8YLU0_9GAMM</name>
<evidence type="ECO:0000259" key="4">
    <source>
        <dbReference type="PROSITE" id="PS50949"/>
    </source>
</evidence>
<gene>
    <name evidence="5" type="ORF">BTJ39_12405</name>
</gene>
<dbReference type="SMART" id="SM00895">
    <property type="entry name" value="FCD"/>
    <property type="match status" value="1"/>
</dbReference>
<organism evidence="5 6">
    <name type="scientific">Izhakiella australiensis</name>
    <dbReference type="NCBI Taxonomy" id="1926881"/>
    <lineage>
        <taxon>Bacteria</taxon>
        <taxon>Pseudomonadati</taxon>
        <taxon>Pseudomonadota</taxon>
        <taxon>Gammaproteobacteria</taxon>
        <taxon>Enterobacterales</taxon>
        <taxon>Erwiniaceae</taxon>
        <taxon>Izhakiella</taxon>
    </lineage>
</organism>
<dbReference type="AlphaFoldDB" id="A0A1S8YLU0"/>
<dbReference type="Pfam" id="PF07729">
    <property type="entry name" value="FCD"/>
    <property type="match status" value="1"/>
</dbReference>
<reference evidence="5 6" key="1">
    <citation type="submission" date="2016-12" db="EMBL/GenBank/DDBJ databases">
        <title>Izhakiella australiana sp. nov. of genus Izhakiella isolated from Australian desert.</title>
        <authorList>
            <person name="Ji M."/>
        </authorList>
    </citation>
    <scope>NUCLEOTIDE SEQUENCE [LARGE SCALE GENOMIC DNA]</scope>
    <source>
        <strain evidence="5 6">D4N98</strain>
    </source>
</reference>
<dbReference type="InterPro" id="IPR000524">
    <property type="entry name" value="Tscrpt_reg_HTH_GntR"/>
</dbReference>
<dbReference type="PANTHER" id="PTHR43537:SF5">
    <property type="entry name" value="UXU OPERON TRANSCRIPTIONAL REGULATOR"/>
    <property type="match status" value="1"/>
</dbReference>
<feature type="domain" description="HTH gntR-type" evidence="4">
    <location>
        <begin position="8"/>
        <end position="75"/>
    </location>
</feature>
<keyword evidence="1" id="KW-0805">Transcription regulation</keyword>
<dbReference type="SMART" id="SM00345">
    <property type="entry name" value="HTH_GNTR"/>
    <property type="match status" value="1"/>
</dbReference>
<dbReference type="InterPro" id="IPR008920">
    <property type="entry name" value="TF_FadR/GntR_C"/>
</dbReference>